<evidence type="ECO:0000256" key="3">
    <source>
        <dbReference type="ARBA" id="ARBA00022475"/>
    </source>
</evidence>
<feature type="chain" id="PRO_5043967114" description="Ionotropic glutamate receptor C-terminal domain-containing protein" evidence="12">
    <location>
        <begin position="20"/>
        <end position="1144"/>
    </location>
</feature>
<comment type="similarity">
    <text evidence="2">Belongs to the glutamate-gated ion channel (TC 1.A.10.1) family.</text>
</comment>
<dbReference type="PANTHER" id="PTHR42643:SF24">
    <property type="entry name" value="IONOTROPIC RECEPTOR 60A"/>
    <property type="match status" value="1"/>
</dbReference>
<feature type="site" description="Crucial to convey clamshell closure to channel opening" evidence="10">
    <location>
        <position position="940"/>
    </location>
</feature>
<dbReference type="GO" id="GO:0015276">
    <property type="term" value="F:ligand-gated monoatomic ion channel activity"/>
    <property type="evidence" value="ECO:0007669"/>
    <property type="project" value="InterPro"/>
</dbReference>
<keyword evidence="5 11" id="KW-1133">Transmembrane helix</keyword>
<evidence type="ECO:0000256" key="5">
    <source>
        <dbReference type="ARBA" id="ARBA00022989"/>
    </source>
</evidence>
<dbReference type="InterPro" id="IPR052192">
    <property type="entry name" value="Insect_Ionotropic_Sensory_Rcpt"/>
</dbReference>
<accession>A0AAV7I7N6</accession>
<reference evidence="14 15" key="1">
    <citation type="journal article" date="2021" name="J. Hered.">
        <title>A chromosome-level genome assembly of the parasitoid wasp, Cotesia glomerata (Hymenoptera: Braconidae).</title>
        <authorList>
            <person name="Pinto B.J."/>
            <person name="Weis J.J."/>
            <person name="Gamble T."/>
            <person name="Ode P.J."/>
            <person name="Paul R."/>
            <person name="Zaspel J.M."/>
        </authorList>
    </citation>
    <scope>NUCLEOTIDE SEQUENCE [LARGE SCALE GENOMIC DNA]</scope>
    <source>
        <strain evidence="14">CgM1</strain>
    </source>
</reference>
<dbReference type="EMBL" id="JAHXZJ010001119">
    <property type="protein sequence ID" value="KAH0554687.1"/>
    <property type="molecule type" value="Genomic_DNA"/>
</dbReference>
<keyword evidence="4 11" id="KW-0812">Transmembrane</keyword>
<dbReference type="InterPro" id="IPR001508">
    <property type="entry name" value="Iono_Glu_rcpt_met"/>
</dbReference>
<evidence type="ECO:0000256" key="7">
    <source>
        <dbReference type="ARBA" id="ARBA00023170"/>
    </source>
</evidence>
<dbReference type="SUPFAM" id="SSF53850">
    <property type="entry name" value="Periplasmic binding protein-like II"/>
    <property type="match status" value="1"/>
</dbReference>
<dbReference type="Pfam" id="PF00060">
    <property type="entry name" value="Lig_chan"/>
    <property type="match status" value="1"/>
</dbReference>
<feature type="transmembrane region" description="Helical" evidence="11">
    <location>
        <begin position="1105"/>
        <end position="1126"/>
    </location>
</feature>
<proteinExistence type="inferred from homology"/>
<keyword evidence="7" id="KW-0675">Receptor</keyword>
<protein>
    <recommendedName>
        <fullName evidence="13">Ionotropic glutamate receptor C-terminal domain-containing protein</fullName>
    </recommendedName>
</protein>
<dbReference type="PRINTS" id="PR00177">
    <property type="entry name" value="NMDARECEPTOR"/>
</dbReference>
<feature type="domain" description="Ionotropic glutamate receptor C-terminal" evidence="13">
    <location>
        <begin position="835"/>
        <end position="1113"/>
    </location>
</feature>
<feature type="transmembrane region" description="Helical" evidence="11">
    <location>
        <begin position="832"/>
        <end position="854"/>
    </location>
</feature>
<evidence type="ECO:0000256" key="11">
    <source>
        <dbReference type="SAM" id="Phobius"/>
    </source>
</evidence>
<evidence type="ECO:0000256" key="12">
    <source>
        <dbReference type="SAM" id="SignalP"/>
    </source>
</evidence>
<evidence type="ECO:0000256" key="8">
    <source>
        <dbReference type="ARBA" id="ARBA00023180"/>
    </source>
</evidence>
<evidence type="ECO:0000256" key="9">
    <source>
        <dbReference type="PIRSR" id="PIRSR601508-1"/>
    </source>
</evidence>
<organism evidence="14 15">
    <name type="scientific">Cotesia glomerata</name>
    <name type="common">Lepidopteran parasitic wasp</name>
    <name type="synonym">Apanteles glomeratus</name>
    <dbReference type="NCBI Taxonomy" id="32391"/>
    <lineage>
        <taxon>Eukaryota</taxon>
        <taxon>Metazoa</taxon>
        <taxon>Ecdysozoa</taxon>
        <taxon>Arthropoda</taxon>
        <taxon>Hexapoda</taxon>
        <taxon>Insecta</taxon>
        <taxon>Pterygota</taxon>
        <taxon>Neoptera</taxon>
        <taxon>Endopterygota</taxon>
        <taxon>Hymenoptera</taxon>
        <taxon>Apocrita</taxon>
        <taxon>Ichneumonoidea</taxon>
        <taxon>Braconidae</taxon>
        <taxon>Microgastrinae</taxon>
        <taxon>Cotesia</taxon>
    </lineage>
</organism>
<dbReference type="Gene3D" id="3.40.190.10">
    <property type="entry name" value="Periplasmic binding protein-like II"/>
    <property type="match status" value="1"/>
</dbReference>
<keyword evidence="8" id="KW-0325">Glycoprotein</keyword>
<feature type="site" description="Interaction with the cone snail toxin Con-ikot-ikot" evidence="10">
    <location>
        <position position="968"/>
    </location>
</feature>
<dbReference type="Gene3D" id="1.10.287.70">
    <property type="match status" value="1"/>
</dbReference>
<comment type="subcellular location">
    <subcellularLocation>
        <location evidence="1">Cell membrane</location>
        <topology evidence="1">Multi-pass membrane protein</topology>
    </subcellularLocation>
</comment>
<name>A0AAV7I7N6_COTGL</name>
<keyword evidence="15" id="KW-1185">Reference proteome</keyword>
<dbReference type="InterPro" id="IPR001320">
    <property type="entry name" value="Iontro_rcpt_C"/>
</dbReference>
<evidence type="ECO:0000313" key="15">
    <source>
        <dbReference type="Proteomes" id="UP000826195"/>
    </source>
</evidence>
<keyword evidence="3" id="KW-1003">Cell membrane</keyword>
<evidence type="ECO:0000256" key="6">
    <source>
        <dbReference type="ARBA" id="ARBA00023136"/>
    </source>
</evidence>
<evidence type="ECO:0000256" key="10">
    <source>
        <dbReference type="PIRSR" id="PIRSR601508-2"/>
    </source>
</evidence>
<dbReference type="GO" id="GO:0050906">
    <property type="term" value="P:detection of stimulus involved in sensory perception"/>
    <property type="evidence" value="ECO:0007669"/>
    <property type="project" value="UniProtKB-ARBA"/>
</dbReference>
<evidence type="ECO:0000256" key="1">
    <source>
        <dbReference type="ARBA" id="ARBA00004651"/>
    </source>
</evidence>
<dbReference type="GO" id="GO:0005886">
    <property type="term" value="C:plasma membrane"/>
    <property type="evidence" value="ECO:0007669"/>
    <property type="project" value="UniProtKB-SubCell"/>
</dbReference>
<dbReference type="PANTHER" id="PTHR42643">
    <property type="entry name" value="IONOTROPIC RECEPTOR 20A-RELATED"/>
    <property type="match status" value="1"/>
</dbReference>
<keyword evidence="6 11" id="KW-0472">Membrane</keyword>
<keyword evidence="12" id="KW-0732">Signal</keyword>
<dbReference type="Proteomes" id="UP000826195">
    <property type="component" value="Unassembled WGS sequence"/>
</dbReference>
<feature type="transmembrane region" description="Helical" evidence="11">
    <location>
        <begin position="907"/>
        <end position="933"/>
    </location>
</feature>
<evidence type="ECO:0000256" key="4">
    <source>
        <dbReference type="ARBA" id="ARBA00022692"/>
    </source>
</evidence>
<dbReference type="GO" id="GO:0038023">
    <property type="term" value="F:signaling receptor activity"/>
    <property type="evidence" value="ECO:0007669"/>
    <property type="project" value="InterPro"/>
</dbReference>
<evidence type="ECO:0000256" key="2">
    <source>
        <dbReference type="ARBA" id="ARBA00008685"/>
    </source>
</evidence>
<gene>
    <name evidence="14" type="ORF">KQX54_012282</name>
</gene>
<feature type="signal peptide" evidence="12">
    <location>
        <begin position="1"/>
        <end position="19"/>
    </location>
</feature>
<feature type="binding site" evidence="9">
    <location>
        <position position="1007"/>
    </location>
    <ligand>
        <name>L-glutamate</name>
        <dbReference type="ChEBI" id="CHEBI:29985"/>
    </ligand>
</feature>
<evidence type="ECO:0000313" key="14">
    <source>
        <dbReference type="EMBL" id="KAH0554687.1"/>
    </source>
</evidence>
<sequence>MKLTLIALISLIFLKSGTCVNDFPSLMVTNATMIIVIEKQFFERKVVTKESPSLTMEAYEKSVASFSSLATRVARERMNISGLSIHLSQDTGINLKQDYTILLSVTTCQVAWELFKRARAEKLVHLAITDLDCPRLPISEAITVPLVDPGEELPQIFFDMRLEQSLDWNRINFIHDGNQPISKVIQVFSSDFPKKLGLASQSLSGFTRGRSEVATRRSIRDLLTKFSSPKAQDQQFLVIVGHKFVSWIIEVARSLGLLHPRSQWLFVIPDMADHNKGNVSYLLDYLDEGENLAFLYNSTKKNATQCSARAFCHARELVGALAVALEKVLNQELKLYKSVTEEEYEASGINKLARGRNIINFMKNELYNESRSNGRKSTCSSCLTWILDSAITWGSRLMSKNKKPSFKLQKSGFWTSDPGFEAVEIIFPHTKFGFLGKELEIATYHVLNLVLGVPLVPNLLFDVLNLVFDVLNLVLDIPCASNLALAVFNLVLDIPCAFNLVFDFSFVSNLVLNLIIDVFNLVLGVPCASNLFLDVSFVPNPVIDVLNLVDDISNLLFDIYCAFNLVYDVLDLVIDVIFISNLVTDVPSVPNLVLDVLDLVFDVPYLVLDVPNLVPDVPFIPNLVLDVLNLVFDIYNLVLDILCASNLVLGILNLVLDIPCAFNLVHDVPFFPNLVLENPPWQFEIIETDDHFNTKSHWDGLMINILNELSKNLNFTIKYLVIEVPAESMLAKSDPKNSAMSAADKVPAALTDLVRTGKVMMAACSFATSMYVNEKNINFTRVITSQSYGILAPRPKTMTRTLLFASPFSNEVSFCCLILMRKFFQVDFDLLTWFQAWACLASSIVLVGPALYFVHALSPRKADEQTRNPESTEMLGLGSPSRCIWYIYGALLQQGGMHLPSTDGARLIVGTWWLVVMIIVATYSGTLVAFLTFPRMDPAVNTVDDLLARREEFTWSIPAGSLLENFLKISDFQQLLPEFDGHASFHETASYNENVDKVKGRGHVMIDWTTALRISQRNQQNNFGTCFFSIGTNVLELVEPIALAVPRKSPYLGIIDHQLQRMQESGLINKWLEDWLPNPSDECSDDKMENQETSNHQVDFYDMQGIFFVLFIGYLTGSIALLSEFYQQHRKLNKERNLIRPFLE</sequence>
<evidence type="ECO:0000259" key="13">
    <source>
        <dbReference type="Pfam" id="PF00060"/>
    </source>
</evidence>
<comment type="caution">
    <text evidence="14">The sequence shown here is derived from an EMBL/GenBank/DDBJ whole genome shotgun (WGS) entry which is preliminary data.</text>
</comment>
<dbReference type="AlphaFoldDB" id="A0AAV7I7N6"/>